<keyword evidence="3" id="KW-1185">Reference proteome</keyword>
<comment type="caution">
    <text evidence="2">The sequence shown here is derived from an EMBL/GenBank/DDBJ whole genome shotgun (WGS) entry which is preliminary data.</text>
</comment>
<dbReference type="EMBL" id="JBHUIG010000023">
    <property type="protein sequence ID" value="MFD2321301.1"/>
    <property type="molecule type" value="Genomic_DNA"/>
</dbReference>
<name>A0ABW5EUP1_9BURK</name>
<reference evidence="3" key="1">
    <citation type="journal article" date="2019" name="Int. J. Syst. Evol. Microbiol.">
        <title>The Global Catalogue of Microorganisms (GCM) 10K type strain sequencing project: providing services to taxonomists for standard genome sequencing and annotation.</title>
        <authorList>
            <consortium name="The Broad Institute Genomics Platform"/>
            <consortium name="The Broad Institute Genome Sequencing Center for Infectious Disease"/>
            <person name="Wu L."/>
            <person name="Ma J."/>
        </authorList>
    </citation>
    <scope>NUCLEOTIDE SEQUENCE [LARGE SCALE GENOMIC DNA]</scope>
    <source>
        <strain evidence="3">CCUG 62793</strain>
    </source>
</reference>
<dbReference type="Gene3D" id="3.40.50.1820">
    <property type="entry name" value="alpha/beta hydrolase"/>
    <property type="match status" value="1"/>
</dbReference>
<dbReference type="PANTHER" id="PTHR35560">
    <property type="entry name" value="BLL0132 PROTEIN"/>
    <property type="match status" value="1"/>
</dbReference>
<feature type="signal peptide" evidence="1">
    <location>
        <begin position="1"/>
        <end position="23"/>
    </location>
</feature>
<evidence type="ECO:0000313" key="2">
    <source>
        <dbReference type="EMBL" id="MFD2321301.1"/>
    </source>
</evidence>
<dbReference type="InterPro" id="IPR029058">
    <property type="entry name" value="AB_hydrolase_fold"/>
</dbReference>
<evidence type="ECO:0000313" key="3">
    <source>
        <dbReference type="Proteomes" id="UP001597287"/>
    </source>
</evidence>
<gene>
    <name evidence="2" type="ORF">ACFSPV_21635</name>
</gene>
<dbReference type="RefSeq" id="WP_380109885.1">
    <property type="nucleotide sequence ID" value="NZ_JBHSIH010000001.1"/>
</dbReference>
<dbReference type="PANTHER" id="PTHR35560:SF3">
    <property type="entry name" value="PEPTIDASE S9 PROLYL OLIGOPEPTIDASE CATALYTIC DOMAIN-CONTAINING PROTEIN"/>
    <property type="match status" value="1"/>
</dbReference>
<dbReference type="Proteomes" id="UP001597287">
    <property type="component" value="Unassembled WGS sequence"/>
</dbReference>
<keyword evidence="1" id="KW-0732">Signal</keyword>
<feature type="chain" id="PRO_5047384103" description="Transmembrane protein" evidence="1">
    <location>
        <begin position="24"/>
        <end position="389"/>
    </location>
</feature>
<protein>
    <recommendedName>
        <fullName evidence="4">Transmembrane protein</fullName>
    </recommendedName>
</protein>
<evidence type="ECO:0000256" key="1">
    <source>
        <dbReference type="SAM" id="SignalP"/>
    </source>
</evidence>
<dbReference type="SUPFAM" id="SSF53474">
    <property type="entry name" value="alpha/beta-Hydrolases"/>
    <property type="match status" value="1"/>
</dbReference>
<organism evidence="2 3">
    <name type="scientific">Delftia deserti</name>
    <dbReference type="NCBI Taxonomy" id="1651218"/>
    <lineage>
        <taxon>Bacteria</taxon>
        <taxon>Pseudomonadati</taxon>
        <taxon>Pseudomonadota</taxon>
        <taxon>Betaproteobacteria</taxon>
        <taxon>Burkholderiales</taxon>
        <taxon>Comamonadaceae</taxon>
        <taxon>Delftia</taxon>
    </lineage>
</organism>
<evidence type="ECO:0008006" key="4">
    <source>
        <dbReference type="Google" id="ProtNLM"/>
    </source>
</evidence>
<sequence length="389" mass="40722">MPSIRPLRSLLLLFLAISVEALAQAPAPEPVTAAASAAASADASVCRHRADTACLQSFNLPGDAGRMRYYASQAPGASNGAMPRSALVVMHGHPRDANRSFEAGLRAAEGAQRLQDTLVIAPLYQVPEDQAAHCHSRGVPAAGSADAAWTCAGWLAGEPSLGPHPIGSFAALDALVAELVQRWPGLRSVTLAGFSAGAQMLQHSVAFAADAPGSVTLRYVIADPGTWLYVDPVRPQPQMAGQSTDWAACGTGAAFPGACSFVFHAPPAASACPGHDRWKYGLQDLPGHLGRDAAAARARYAAAQIDYLEGALDSSADKGAFYPILDKSCAAMLQGPFRLQRGHAFAAYERELLAPQRPRRFVVVPDCAHDVACVLPSLAARPLLFPPAP</sequence>
<proteinExistence type="predicted"/>
<accession>A0ABW5EUP1</accession>